<proteinExistence type="predicted"/>
<organism evidence="1 2">
    <name type="scientific">Halopseudomonas bauzanensis</name>
    <dbReference type="NCBI Taxonomy" id="653930"/>
    <lineage>
        <taxon>Bacteria</taxon>
        <taxon>Pseudomonadati</taxon>
        <taxon>Pseudomonadota</taxon>
        <taxon>Gammaproteobacteria</taxon>
        <taxon>Pseudomonadales</taxon>
        <taxon>Pseudomonadaceae</taxon>
        <taxon>Halopseudomonas</taxon>
    </lineage>
</organism>
<accession>A0A1H9R1Y6</accession>
<reference evidence="1 2" key="1">
    <citation type="submission" date="2016-10" db="EMBL/GenBank/DDBJ databases">
        <authorList>
            <person name="de Groot N.N."/>
        </authorList>
    </citation>
    <scope>NUCLEOTIDE SEQUENCE [LARGE SCALE GENOMIC DNA]</scope>
    <source>
        <strain evidence="1 2">DSM 22558</strain>
    </source>
</reference>
<protein>
    <submittedName>
        <fullName evidence="1">Uncharacterized protein</fullName>
    </submittedName>
</protein>
<dbReference type="AlphaFoldDB" id="A0A1H9R1Y6"/>
<dbReference type="EMBL" id="FOGN01000001">
    <property type="protein sequence ID" value="SER66712.1"/>
    <property type="molecule type" value="Genomic_DNA"/>
</dbReference>
<evidence type="ECO:0000313" key="2">
    <source>
        <dbReference type="Proteomes" id="UP000186904"/>
    </source>
</evidence>
<evidence type="ECO:0000313" key="1">
    <source>
        <dbReference type="EMBL" id="SER66712.1"/>
    </source>
</evidence>
<gene>
    <name evidence="1" type="ORF">SAMN05216589_1250</name>
</gene>
<dbReference type="Proteomes" id="UP000186904">
    <property type="component" value="Unassembled WGS sequence"/>
</dbReference>
<name>A0A1H9R1Y6_9GAMM</name>
<sequence>MDLLKRIFLHTRTKPKAALVEDHPNFWMYR</sequence>